<dbReference type="PANTHER" id="PTHR11177">
    <property type="entry name" value="CHITINASE"/>
    <property type="match status" value="1"/>
</dbReference>
<proteinExistence type="inferred from homology"/>
<dbReference type="STRING" id="673.AL542_14460"/>
<dbReference type="Pfam" id="PF22352">
    <property type="entry name" value="K319L-like_PKD"/>
    <property type="match status" value="1"/>
</dbReference>
<evidence type="ECO:0000259" key="11">
    <source>
        <dbReference type="PROSITE" id="PS51910"/>
    </source>
</evidence>
<dbReference type="AlphaFoldDB" id="A0A377HP85"/>
<dbReference type="CDD" id="cd12215">
    <property type="entry name" value="ChiC_BD"/>
    <property type="match status" value="1"/>
</dbReference>
<dbReference type="GO" id="GO:0008843">
    <property type="term" value="F:endochitinase activity"/>
    <property type="evidence" value="ECO:0007669"/>
    <property type="project" value="UniProtKB-EC"/>
</dbReference>
<evidence type="ECO:0000256" key="2">
    <source>
        <dbReference type="ARBA" id="ARBA00009121"/>
    </source>
</evidence>
<dbReference type="InterPro" id="IPR011583">
    <property type="entry name" value="Chitinase_II/V-like_cat"/>
</dbReference>
<evidence type="ECO:0000313" key="12">
    <source>
        <dbReference type="EMBL" id="STO57987.1"/>
    </source>
</evidence>
<evidence type="ECO:0000256" key="10">
    <source>
        <dbReference type="SAM" id="SignalP"/>
    </source>
</evidence>
<evidence type="ECO:0000256" key="5">
    <source>
        <dbReference type="ARBA" id="ARBA00023024"/>
    </source>
</evidence>
<dbReference type="InterPro" id="IPR013783">
    <property type="entry name" value="Ig-like_fold"/>
</dbReference>
<dbReference type="SUPFAM" id="SSF51445">
    <property type="entry name" value="(Trans)glycosidases"/>
    <property type="match status" value="1"/>
</dbReference>
<dbReference type="PROSITE" id="PS01095">
    <property type="entry name" value="GH18_1"/>
    <property type="match status" value="1"/>
</dbReference>
<evidence type="ECO:0000313" key="13">
    <source>
        <dbReference type="Proteomes" id="UP000254512"/>
    </source>
</evidence>
<dbReference type="Proteomes" id="UP000254512">
    <property type="component" value="Unassembled WGS sequence"/>
</dbReference>
<dbReference type="InterPro" id="IPR013540">
    <property type="entry name" value="ChitinaseA_N"/>
</dbReference>
<keyword evidence="10" id="KW-0732">Signal</keyword>
<dbReference type="Pfam" id="PF00704">
    <property type="entry name" value="Glyco_hydro_18"/>
    <property type="match status" value="1"/>
</dbReference>
<evidence type="ECO:0000256" key="7">
    <source>
        <dbReference type="ARBA" id="ARBA00023295"/>
    </source>
</evidence>
<dbReference type="GO" id="GO:0005576">
    <property type="term" value="C:extracellular region"/>
    <property type="evidence" value="ECO:0007669"/>
    <property type="project" value="InterPro"/>
</dbReference>
<organism evidence="12 13">
    <name type="scientific">Grimontia hollisae</name>
    <name type="common">Vibrio hollisae</name>
    <dbReference type="NCBI Taxonomy" id="673"/>
    <lineage>
        <taxon>Bacteria</taxon>
        <taxon>Pseudomonadati</taxon>
        <taxon>Pseudomonadota</taxon>
        <taxon>Gammaproteobacteria</taxon>
        <taxon>Vibrionales</taxon>
        <taxon>Vibrionaceae</taxon>
        <taxon>Grimontia</taxon>
    </lineage>
</organism>
<dbReference type="InterPro" id="IPR029070">
    <property type="entry name" value="Chitinase_insertion_sf"/>
</dbReference>
<dbReference type="PROSITE" id="PS51910">
    <property type="entry name" value="GH18_2"/>
    <property type="match status" value="1"/>
</dbReference>
<dbReference type="InterPro" id="IPR003610">
    <property type="entry name" value="CBM5/12"/>
</dbReference>
<evidence type="ECO:0000256" key="6">
    <source>
        <dbReference type="ARBA" id="ARBA00023277"/>
    </source>
</evidence>
<accession>A0A377HP85</accession>
<dbReference type="Pfam" id="PF02839">
    <property type="entry name" value="CBM_5_12"/>
    <property type="match status" value="1"/>
</dbReference>
<feature type="domain" description="GH18" evidence="11">
    <location>
        <begin position="166"/>
        <end position="584"/>
    </location>
</feature>
<dbReference type="InterPro" id="IPR017853">
    <property type="entry name" value="GH"/>
</dbReference>
<dbReference type="EC" id="3.2.1.14" evidence="3"/>
<comment type="similarity">
    <text evidence="2">Belongs to the glycosyl hydrolase 18 family. Chitinase class II subfamily.</text>
</comment>
<dbReference type="CDD" id="cd02848">
    <property type="entry name" value="E_set_Chitinase_N"/>
    <property type="match status" value="1"/>
</dbReference>
<evidence type="ECO:0000256" key="4">
    <source>
        <dbReference type="ARBA" id="ARBA00022801"/>
    </source>
</evidence>
<dbReference type="GO" id="GO:0000272">
    <property type="term" value="P:polysaccharide catabolic process"/>
    <property type="evidence" value="ECO:0007669"/>
    <property type="project" value="UniProtKB-KW"/>
</dbReference>
<dbReference type="GO" id="GO:0008061">
    <property type="term" value="F:chitin binding"/>
    <property type="evidence" value="ECO:0007669"/>
    <property type="project" value="InterPro"/>
</dbReference>
<evidence type="ECO:0000256" key="8">
    <source>
        <dbReference type="ARBA" id="ARBA00023326"/>
    </source>
</evidence>
<evidence type="ECO:0000256" key="9">
    <source>
        <dbReference type="RuleBase" id="RU000489"/>
    </source>
</evidence>
<dbReference type="InterPro" id="IPR001223">
    <property type="entry name" value="Glyco_hydro18_cat"/>
</dbReference>
<dbReference type="Gene3D" id="2.60.40.10">
    <property type="entry name" value="Immunoglobulins"/>
    <property type="match status" value="3"/>
</dbReference>
<evidence type="ECO:0000256" key="3">
    <source>
        <dbReference type="ARBA" id="ARBA00012729"/>
    </source>
</evidence>
<dbReference type="EMBL" id="UGHD01000002">
    <property type="protein sequence ID" value="STO57987.1"/>
    <property type="molecule type" value="Genomic_DNA"/>
</dbReference>
<dbReference type="SUPFAM" id="SSF81296">
    <property type="entry name" value="E set domains"/>
    <property type="match status" value="1"/>
</dbReference>
<gene>
    <name evidence="12" type="primary">chiA</name>
    <name evidence="12" type="ORF">NCTC11645_02396</name>
</gene>
<name>A0A377HP85_GRIHO</name>
<dbReference type="InterPro" id="IPR035986">
    <property type="entry name" value="PKD_dom_sf"/>
</dbReference>
<dbReference type="RefSeq" id="WP_115659949.1">
    <property type="nucleotide sequence ID" value="NZ_UGHD01000002.1"/>
</dbReference>
<dbReference type="SMART" id="SM00495">
    <property type="entry name" value="ChtBD3"/>
    <property type="match status" value="1"/>
</dbReference>
<feature type="signal peptide" evidence="10">
    <location>
        <begin position="1"/>
        <end position="25"/>
    </location>
</feature>
<dbReference type="InterPro" id="IPR022409">
    <property type="entry name" value="PKD/Chitinase_dom"/>
</dbReference>
<dbReference type="Pfam" id="PF08329">
    <property type="entry name" value="ChitinaseA_N"/>
    <property type="match status" value="1"/>
</dbReference>
<dbReference type="SUPFAM" id="SSF54556">
    <property type="entry name" value="Chitinase insertion domain"/>
    <property type="match status" value="1"/>
</dbReference>
<dbReference type="SUPFAM" id="SSF49299">
    <property type="entry name" value="PKD domain"/>
    <property type="match status" value="2"/>
</dbReference>
<dbReference type="Gene3D" id="3.10.50.10">
    <property type="match status" value="1"/>
</dbReference>
<dbReference type="CDD" id="cd06548">
    <property type="entry name" value="GH18_chitinase"/>
    <property type="match status" value="1"/>
</dbReference>
<dbReference type="InterPro" id="IPR001579">
    <property type="entry name" value="Glyco_hydro_18_chit_AS"/>
</dbReference>
<dbReference type="GO" id="GO:0030246">
    <property type="term" value="F:carbohydrate binding"/>
    <property type="evidence" value="ECO:0007669"/>
    <property type="project" value="InterPro"/>
</dbReference>
<keyword evidence="8" id="KW-0624">Polysaccharide degradation</keyword>
<dbReference type="InterPro" id="IPR050314">
    <property type="entry name" value="Glycosyl_Hydrlase_18"/>
</dbReference>
<reference evidence="12 13" key="1">
    <citation type="submission" date="2018-06" db="EMBL/GenBank/DDBJ databases">
        <authorList>
            <consortium name="Pathogen Informatics"/>
            <person name="Doyle S."/>
        </authorList>
    </citation>
    <scope>NUCLEOTIDE SEQUENCE [LARGE SCALE GENOMIC DNA]</scope>
    <source>
        <strain evidence="12 13">NCTC11645</strain>
    </source>
</reference>
<dbReference type="GO" id="GO:0006032">
    <property type="term" value="P:chitin catabolic process"/>
    <property type="evidence" value="ECO:0007669"/>
    <property type="project" value="UniProtKB-KW"/>
</dbReference>
<protein>
    <recommendedName>
        <fullName evidence="3">chitinase</fullName>
        <ecNumber evidence="3">3.2.1.14</ecNumber>
    </recommendedName>
</protein>
<dbReference type="Gene3D" id="2.10.10.20">
    <property type="entry name" value="Carbohydrate-binding module superfamily 5/12"/>
    <property type="match status" value="1"/>
</dbReference>
<dbReference type="SMART" id="SM00636">
    <property type="entry name" value="Glyco_18"/>
    <property type="match status" value="1"/>
</dbReference>
<dbReference type="InterPro" id="IPR036573">
    <property type="entry name" value="CBM_sf_5/12"/>
</dbReference>
<feature type="chain" id="PRO_5017052475" description="chitinase" evidence="10">
    <location>
        <begin position="26"/>
        <end position="845"/>
    </location>
</feature>
<dbReference type="SMART" id="SM00089">
    <property type="entry name" value="PKD"/>
    <property type="match status" value="2"/>
</dbReference>
<dbReference type="PANTHER" id="PTHR11177:SF317">
    <property type="entry name" value="CHITINASE 12-RELATED"/>
    <property type="match status" value="1"/>
</dbReference>
<dbReference type="InterPro" id="IPR014756">
    <property type="entry name" value="Ig_E-set"/>
</dbReference>
<keyword evidence="6" id="KW-0119">Carbohydrate metabolism</keyword>
<evidence type="ECO:0000256" key="1">
    <source>
        <dbReference type="ARBA" id="ARBA00000822"/>
    </source>
</evidence>
<keyword evidence="4 9" id="KW-0378">Hydrolase</keyword>
<sequence>MNKRAFLKGLITASLAGVSVAPAMAAPGAPIISWMETNFSIIEVNDAATAYKDLVVVKPYAEVPVTWDRWSGEPGDTWRVLLNGDVVHEAAVTPAASQKESTILHVTKGGKYDMVVELCSGTGAAQSCTQSEPKPIVVADTDGSHLDPLPMNVDPNNGNYTTPANTVVGAYFVEWGVYGRKFPVDKIPAQNLTHIIYGFVPICGNNPSLDDGPLAALNRACAGLPDYEVVIHDPWAAVQMAHPQSGQTFSSSYKGTYGQIMALKQRYPDLKILPSIGGWTLSDPFYEFGDKTKRDKFVASVKRFLQTWKFYDGVDIDWEYPGGSGANPNLGDPAKDGDTYAILMQDLRAMLDELSAETGRTYELTSAVGVGYDKIEDVNYVDAVPYMDYIFAMTYDYYGGWNNVLGHQTALDCGSHMSADECAGKGIDAEGKPRKGPAYTTKNGVNLLLEKDVPPEKLVVGAAMYGRGWTGVTEASMSDPTNPMTGVGNGKVAGSWEAGVIDYKDIVTKYINNPNVVKGYDEQADAPWVYDPSNGDLITYDDKRSVMAKGAYVRQNNFAGLFAWEIDADNGDILNAMQESLAGSGPVDPVNKAPIANAGADITVNVAGTVTLDGSASKDTDGQVVTYSWKQTSGPAVSLTGTNAASASADIPAVTVDTQFVFSLTVTDNEGATSVDTVVVNAKAKTDPVDPVNTAPKAVISAPATAKAGDVVLIDANGSSDAESDSLTYTWSYSANINATENGATLSFVAGEFTADTAFDFTVTVSDGKLQDSATATVTVLKKDVVDPVDPVCDNAWVDGQVYTGGDIVTHAGKEYKAKWWTNNKEPGTTGEWGVWKELGPATCQ</sequence>
<keyword evidence="5" id="KW-0146">Chitin degradation</keyword>
<comment type="catalytic activity">
    <reaction evidence="1">
        <text>Random endo-hydrolysis of N-acetyl-beta-D-glucosaminide (1-&gt;4)-beta-linkages in chitin and chitodextrins.</text>
        <dbReference type="EC" id="3.2.1.14"/>
    </reaction>
</comment>
<dbReference type="SUPFAM" id="SSF51055">
    <property type="entry name" value="Carbohydrate binding domain"/>
    <property type="match status" value="1"/>
</dbReference>
<keyword evidence="7 9" id="KW-0326">Glycosidase</keyword>
<dbReference type="Gene3D" id="3.20.20.80">
    <property type="entry name" value="Glycosidases"/>
    <property type="match status" value="1"/>
</dbReference>